<feature type="binding site" evidence="12">
    <location>
        <position position="138"/>
    </location>
    <ligand>
        <name>substrate</name>
    </ligand>
</feature>
<keyword evidence="10 12" id="KW-0630">Potassium</keyword>
<feature type="binding site" evidence="12">
    <location>
        <position position="286"/>
    </location>
    <ligand>
        <name>K(+)</name>
        <dbReference type="ChEBI" id="CHEBI:29103"/>
    </ligand>
</feature>
<sequence>MGKLYVIGSINMDVVSSVSKFPQPGETIHSSGTSFFPGGKGANQAVAAAMAGAECAMIGAVGHDPFGDTLVSSLEDRGVEVKSVLAKEGTSGMAIITVNEEGENHIVLSAGANGQLTEADVQAEVHWEDICAVLLQNEIPWETNEAVIQSANAAGVRVWLNPAPARALPPSLFPLLDTLILNETEAAAVSGVKVEDPMTAELAAGKLLSLGTENVIVTLGEQGCFYANRRGERIAVPAYSVKPVDTTAAGDTFIGAYAAASSGGMATEAALRFAAAAAALAVTRPGAQASIPSKQDIEWFLEKQPTSTH</sequence>
<feature type="binding site" evidence="12">
    <location>
        <position position="290"/>
    </location>
    <ligand>
        <name>K(+)</name>
        <dbReference type="ChEBI" id="CHEBI:29103"/>
    </ligand>
</feature>
<evidence type="ECO:0000259" key="13">
    <source>
        <dbReference type="Pfam" id="PF00294"/>
    </source>
</evidence>
<comment type="similarity">
    <text evidence="1">Belongs to the carbohydrate kinase pfkB family.</text>
</comment>
<comment type="subcellular location">
    <subcellularLocation>
        <location evidence="12">Cytoplasm</location>
    </subcellularLocation>
</comment>
<dbReference type="UniPathway" id="UPA00916">
    <property type="reaction ID" value="UER00889"/>
</dbReference>
<feature type="binding site" evidence="12">
    <location>
        <begin position="250"/>
        <end position="251"/>
    </location>
    <ligand>
        <name>ATP</name>
        <dbReference type="ChEBI" id="CHEBI:30616"/>
    </ligand>
</feature>
<feature type="binding site" evidence="12">
    <location>
        <position position="247"/>
    </location>
    <ligand>
        <name>K(+)</name>
        <dbReference type="ChEBI" id="CHEBI:29103"/>
    </ligand>
</feature>
<feature type="binding site" evidence="12">
    <location>
        <position position="245"/>
    </location>
    <ligand>
        <name>K(+)</name>
        <dbReference type="ChEBI" id="CHEBI:29103"/>
    </ligand>
</feature>
<evidence type="ECO:0000256" key="12">
    <source>
        <dbReference type="HAMAP-Rule" id="MF_01987"/>
    </source>
</evidence>
<keyword evidence="4 12" id="KW-0808">Transferase</keyword>
<organism evidence="14">
    <name type="scientific">Paenibacillus ihbetae</name>
    <dbReference type="NCBI Taxonomy" id="1870820"/>
    <lineage>
        <taxon>Bacteria</taxon>
        <taxon>Bacillati</taxon>
        <taxon>Bacillota</taxon>
        <taxon>Bacilli</taxon>
        <taxon>Bacillales</taxon>
        <taxon>Paenibacillaceae</taxon>
        <taxon>Paenibacillus</taxon>
    </lineage>
</organism>
<dbReference type="KEGG" id="pib:BBD41_23950"/>
<keyword evidence="6 12" id="KW-0547">Nucleotide-binding</keyword>
<dbReference type="PANTHER" id="PTHR10584">
    <property type="entry name" value="SUGAR KINASE"/>
    <property type="match status" value="1"/>
</dbReference>
<comment type="subunit">
    <text evidence="12">Homodimer.</text>
</comment>
<dbReference type="PANTHER" id="PTHR10584:SF166">
    <property type="entry name" value="RIBOKINASE"/>
    <property type="match status" value="1"/>
</dbReference>
<evidence type="ECO:0000256" key="5">
    <source>
        <dbReference type="ARBA" id="ARBA00022723"/>
    </source>
</evidence>
<dbReference type="InterPro" id="IPR002139">
    <property type="entry name" value="Ribo/fructo_kinase"/>
</dbReference>
<evidence type="ECO:0000256" key="9">
    <source>
        <dbReference type="ARBA" id="ARBA00022842"/>
    </source>
</evidence>
<dbReference type="InterPro" id="IPR011877">
    <property type="entry name" value="Ribokinase"/>
</dbReference>
<evidence type="ECO:0000256" key="4">
    <source>
        <dbReference type="ARBA" id="ARBA00022679"/>
    </source>
</evidence>
<keyword evidence="5 12" id="KW-0479">Metal-binding</keyword>
<evidence type="ECO:0000256" key="3">
    <source>
        <dbReference type="ARBA" id="ARBA00016943"/>
    </source>
</evidence>
<feature type="binding site" evidence="12">
    <location>
        <position position="281"/>
    </location>
    <ligand>
        <name>K(+)</name>
        <dbReference type="ChEBI" id="CHEBI:29103"/>
    </ligand>
</feature>
<feature type="domain" description="Carbohydrate kinase PfkB" evidence="13">
    <location>
        <begin position="2"/>
        <end position="293"/>
    </location>
</feature>
<feature type="binding site" evidence="12">
    <location>
        <begin position="39"/>
        <end position="43"/>
    </location>
    <ligand>
        <name>substrate</name>
    </ligand>
</feature>
<dbReference type="AlphaFoldDB" id="A0A1B2E5Z8"/>
<evidence type="ECO:0000313" key="14">
    <source>
        <dbReference type="EMBL" id="ANY75381.1"/>
    </source>
</evidence>
<feature type="active site" description="Proton acceptor" evidence="12">
    <location>
        <position position="251"/>
    </location>
</feature>
<dbReference type="PRINTS" id="PR00990">
    <property type="entry name" value="RIBOKINASE"/>
</dbReference>
<dbReference type="GO" id="GO:0046872">
    <property type="term" value="F:metal ion binding"/>
    <property type="evidence" value="ECO:0007669"/>
    <property type="project" value="UniProtKB-KW"/>
</dbReference>
<comment type="similarity">
    <text evidence="12">Belongs to the carbohydrate kinase PfkB family. Ribokinase subfamily.</text>
</comment>
<dbReference type="SUPFAM" id="SSF53613">
    <property type="entry name" value="Ribokinase-like"/>
    <property type="match status" value="1"/>
</dbReference>
<dbReference type="HAMAP" id="MF_01987">
    <property type="entry name" value="Ribokinase"/>
    <property type="match status" value="1"/>
</dbReference>
<dbReference type="CDD" id="cd01174">
    <property type="entry name" value="ribokinase"/>
    <property type="match status" value="1"/>
</dbReference>
<comment type="activity regulation">
    <text evidence="12">Activated by a monovalent cation that binds near, but not in, the active site. The most likely occupant of the site in vivo is potassium. Ion binding induces a conformational change that may alter substrate affinity.</text>
</comment>
<comment type="cofactor">
    <cofactor evidence="12">
        <name>Mg(2+)</name>
        <dbReference type="ChEBI" id="CHEBI:18420"/>
    </cofactor>
    <text evidence="12">Requires a divalent cation, most likely magnesium in vivo, as an electrophilic catalyst to aid phosphoryl group transfer. It is the chelate of the metal and the nucleotide that is the actual substrate.</text>
</comment>
<feature type="binding site" evidence="12">
    <location>
        <position position="182"/>
    </location>
    <ligand>
        <name>ATP</name>
        <dbReference type="ChEBI" id="CHEBI:30616"/>
    </ligand>
</feature>
<name>A0A1B2E5Z8_9BACL</name>
<dbReference type="Gene3D" id="3.40.1190.20">
    <property type="match status" value="1"/>
</dbReference>
<dbReference type="InterPro" id="IPR011611">
    <property type="entry name" value="PfkB_dom"/>
</dbReference>
<dbReference type="GO" id="GO:0005524">
    <property type="term" value="F:ATP binding"/>
    <property type="evidence" value="ECO:0007669"/>
    <property type="project" value="UniProtKB-UniRule"/>
</dbReference>
<dbReference type="PROSITE" id="PS00584">
    <property type="entry name" value="PFKB_KINASES_2"/>
    <property type="match status" value="1"/>
</dbReference>
<feature type="binding site" evidence="12">
    <location>
        <begin position="11"/>
        <end position="13"/>
    </location>
    <ligand>
        <name>substrate</name>
    </ligand>
</feature>
<feature type="binding site" evidence="12">
    <location>
        <position position="251"/>
    </location>
    <ligand>
        <name>substrate</name>
    </ligand>
</feature>
<evidence type="ECO:0000256" key="8">
    <source>
        <dbReference type="ARBA" id="ARBA00022840"/>
    </source>
</evidence>
<protein>
    <recommendedName>
        <fullName evidence="3 12">Ribokinase</fullName>
        <shortName evidence="12">RK</shortName>
        <ecNumber evidence="2 12">2.7.1.15</ecNumber>
    </recommendedName>
</protein>
<keyword evidence="11 12" id="KW-0119">Carbohydrate metabolism</keyword>
<dbReference type="GO" id="GO:0004747">
    <property type="term" value="F:ribokinase activity"/>
    <property type="evidence" value="ECO:0007669"/>
    <property type="project" value="UniProtKB-UniRule"/>
</dbReference>
<evidence type="ECO:0000256" key="2">
    <source>
        <dbReference type="ARBA" id="ARBA00012035"/>
    </source>
</evidence>
<keyword evidence="12" id="KW-0963">Cytoplasm</keyword>
<feature type="binding site" evidence="12">
    <location>
        <position position="284"/>
    </location>
    <ligand>
        <name>K(+)</name>
        <dbReference type="ChEBI" id="CHEBI:29103"/>
    </ligand>
</feature>
<dbReference type="NCBIfam" id="TIGR02152">
    <property type="entry name" value="D_ribokin_bact"/>
    <property type="match status" value="1"/>
</dbReference>
<dbReference type="EMBL" id="CP016809">
    <property type="protein sequence ID" value="ANY75381.1"/>
    <property type="molecule type" value="Genomic_DNA"/>
</dbReference>
<dbReference type="GO" id="GO:0005829">
    <property type="term" value="C:cytosol"/>
    <property type="evidence" value="ECO:0007669"/>
    <property type="project" value="TreeGrafter"/>
</dbReference>
<comment type="caution">
    <text evidence="12">Lacks conserved residue(s) required for the propagation of feature annotation.</text>
</comment>
<comment type="catalytic activity">
    <reaction evidence="12">
        <text>D-ribose + ATP = D-ribose 5-phosphate + ADP + H(+)</text>
        <dbReference type="Rhea" id="RHEA:13697"/>
        <dbReference type="ChEBI" id="CHEBI:15378"/>
        <dbReference type="ChEBI" id="CHEBI:30616"/>
        <dbReference type="ChEBI" id="CHEBI:47013"/>
        <dbReference type="ChEBI" id="CHEBI:78346"/>
        <dbReference type="ChEBI" id="CHEBI:456216"/>
        <dbReference type="EC" id="2.7.1.15"/>
    </reaction>
</comment>
<dbReference type="InterPro" id="IPR002173">
    <property type="entry name" value="Carboh/pur_kinase_PfkB_CS"/>
</dbReference>
<keyword evidence="7 12" id="KW-0418">Kinase</keyword>
<feature type="binding site" evidence="12">
    <location>
        <begin position="218"/>
        <end position="223"/>
    </location>
    <ligand>
        <name>ATP</name>
        <dbReference type="ChEBI" id="CHEBI:30616"/>
    </ligand>
</feature>
<accession>A0A1B2E5Z8</accession>
<dbReference type="InterPro" id="IPR029056">
    <property type="entry name" value="Ribokinase-like"/>
</dbReference>
<dbReference type="RefSeq" id="WP_099479103.1">
    <property type="nucleotide sequence ID" value="NZ_CP016809.1"/>
</dbReference>
<evidence type="ECO:0000256" key="7">
    <source>
        <dbReference type="ARBA" id="ARBA00022777"/>
    </source>
</evidence>
<keyword evidence="9 12" id="KW-0460">Magnesium</keyword>
<evidence type="ECO:0000256" key="1">
    <source>
        <dbReference type="ARBA" id="ARBA00005380"/>
    </source>
</evidence>
<dbReference type="GO" id="GO:0019303">
    <property type="term" value="P:D-ribose catabolic process"/>
    <property type="evidence" value="ECO:0007669"/>
    <property type="project" value="UniProtKB-UniRule"/>
</dbReference>
<evidence type="ECO:0000256" key="6">
    <source>
        <dbReference type="ARBA" id="ARBA00022741"/>
    </source>
</evidence>
<proteinExistence type="inferred from homology"/>
<evidence type="ECO:0000256" key="10">
    <source>
        <dbReference type="ARBA" id="ARBA00022958"/>
    </source>
</evidence>
<comment type="function">
    <text evidence="12">Catalyzes the phosphorylation of ribose at O-5 in a reaction requiring ATP and magnesium. The resulting D-ribose-5-phosphate can then be used either for sythesis of nucleotides, histidine, and tryptophan, or as a component of the pentose phosphate pathway.</text>
</comment>
<gene>
    <name evidence="12" type="primary">rbsK</name>
    <name evidence="14" type="ORF">BBD41_23950</name>
</gene>
<dbReference type="Pfam" id="PF00294">
    <property type="entry name" value="PfkB"/>
    <property type="match status" value="1"/>
</dbReference>
<evidence type="ECO:0000256" key="11">
    <source>
        <dbReference type="ARBA" id="ARBA00023277"/>
    </source>
</evidence>
<comment type="pathway">
    <text evidence="12">Carbohydrate metabolism; D-ribose degradation; D-ribose 5-phosphate from beta-D-ribopyranose: step 2/2.</text>
</comment>
<keyword evidence="8 12" id="KW-0067">ATP-binding</keyword>
<reference evidence="14" key="1">
    <citation type="submission" date="2016-08" db="EMBL/GenBank/DDBJ databases">
        <title>Complete Genome Seqeunce of Paenibacillus sp. nov. IHBB 9852 from high altitute lake of Indian trans-Himalayas.</title>
        <authorList>
            <person name="Kiran S."/>
            <person name="Swarnkar M.K."/>
            <person name="Rana A."/>
            <person name="Tewari R."/>
            <person name="Gulati A."/>
        </authorList>
    </citation>
    <scope>NUCLEOTIDE SEQUENCE [LARGE SCALE GENOMIC DNA]</scope>
    <source>
        <strain evidence="14">IHBB 9852</strain>
    </source>
</reference>
<dbReference type="EC" id="2.7.1.15" evidence="2 12"/>